<dbReference type="EC" id="3.1.3.8" evidence="2"/>
<dbReference type="EMBL" id="JAGTJR010000058">
    <property type="protein sequence ID" value="KAH7025533.1"/>
    <property type="molecule type" value="Genomic_DNA"/>
</dbReference>
<dbReference type="Pfam" id="PF00328">
    <property type="entry name" value="His_Phos_2"/>
    <property type="match status" value="1"/>
</dbReference>
<keyword evidence="4" id="KW-0325">Glycoprotein</keyword>
<comment type="similarity">
    <text evidence="1">Belongs to the histidine acid phosphatase family.</text>
</comment>
<gene>
    <name evidence="5" type="ORF">B0J12DRAFT_714368</name>
</gene>
<keyword evidence="6" id="KW-1185">Reference proteome</keyword>
<dbReference type="InterPro" id="IPR016274">
    <property type="entry name" value="Histidine_acid_Pase_euk"/>
</dbReference>
<evidence type="ECO:0000313" key="5">
    <source>
        <dbReference type="EMBL" id="KAH7025533.1"/>
    </source>
</evidence>
<name>A0ABQ8FTK3_9PEZI</name>
<evidence type="ECO:0000313" key="6">
    <source>
        <dbReference type="Proteomes" id="UP000774617"/>
    </source>
</evidence>
<organism evidence="5 6">
    <name type="scientific">Macrophomina phaseolina</name>
    <dbReference type="NCBI Taxonomy" id="35725"/>
    <lineage>
        <taxon>Eukaryota</taxon>
        <taxon>Fungi</taxon>
        <taxon>Dikarya</taxon>
        <taxon>Ascomycota</taxon>
        <taxon>Pezizomycotina</taxon>
        <taxon>Dothideomycetes</taxon>
        <taxon>Dothideomycetes incertae sedis</taxon>
        <taxon>Botryosphaeriales</taxon>
        <taxon>Botryosphaeriaceae</taxon>
        <taxon>Macrophomina</taxon>
    </lineage>
</organism>
<dbReference type="PANTHER" id="PTHR20963">
    <property type="entry name" value="MULTIPLE INOSITOL POLYPHOSPHATE PHOSPHATASE-RELATED"/>
    <property type="match status" value="1"/>
</dbReference>
<accession>A0ABQ8FTK3</accession>
<evidence type="ECO:0000256" key="2">
    <source>
        <dbReference type="ARBA" id="ARBA00012632"/>
    </source>
</evidence>
<protein>
    <recommendedName>
        <fullName evidence="2">3-phytase</fullName>
        <ecNumber evidence="2">3.1.3.8</ecNumber>
    </recommendedName>
</protein>
<evidence type="ECO:0000256" key="1">
    <source>
        <dbReference type="ARBA" id="ARBA00005375"/>
    </source>
</evidence>
<dbReference type="PIRSF" id="PIRSF000894">
    <property type="entry name" value="Acid_phosphatase"/>
    <property type="match status" value="1"/>
</dbReference>
<dbReference type="PANTHER" id="PTHR20963:SF23">
    <property type="entry name" value="3-PHYTASE"/>
    <property type="match status" value="1"/>
</dbReference>
<dbReference type="Proteomes" id="UP000774617">
    <property type="component" value="Unassembled WGS sequence"/>
</dbReference>
<dbReference type="SUPFAM" id="SSF53254">
    <property type="entry name" value="Phosphoglycerate mutase-like"/>
    <property type="match status" value="1"/>
</dbReference>
<dbReference type="CDD" id="cd07061">
    <property type="entry name" value="HP_HAP_like"/>
    <property type="match status" value="1"/>
</dbReference>
<sequence>MKAASLAGIGAATAAVAAGQDFDPLKHLAGNGQWFSGRALSHNGFGPNAFGIDPKAPEGCTVDQAAFVSRHGSRYPDPGAYAEWTALEAKIQAATFTTNATELEFLHDWKPVLTDPSQQISQLSLTGWKELYDMGVQYRLNFPSFSGHNAPFTLWANEYASSPRVLNSAQLFARGYLGPNATTLGSIYVVNGSAPASLANSLATSNLCPAYSDNGGGDPKDEWDSTYLPPATDRINALLRGNLTFSAADVGIFAYLCGFETQITGARSPWCGTLTPHEFLQYEYAQDLRYWYGNGAGNGVAKATMLPFLQGLVQRFRAGPGATYVDGDGAAWAPPRLVAAFTNDGQVSQLAAAVGVFDGLPDLPGDRLLANRTFRASSFVTMRGTVGFERLNCGSTGTFLRVKLNDVVYPVSGCDGGPGRSCELEAYGELIERKLEAVGGFREVCNVTDTTVPEGEEKTTFLWDRALSFEKLVRP</sequence>
<dbReference type="Gene3D" id="3.40.50.1240">
    <property type="entry name" value="Phosphoglycerate mutase-like"/>
    <property type="match status" value="1"/>
</dbReference>
<dbReference type="InterPro" id="IPR000560">
    <property type="entry name" value="His_Pase_clade-2"/>
</dbReference>
<comment type="caution">
    <text evidence="5">The sequence shown here is derived from an EMBL/GenBank/DDBJ whole genome shotgun (WGS) entry which is preliminary data.</text>
</comment>
<keyword evidence="3" id="KW-0378">Hydrolase</keyword>
<dbReference type="InterPro" id="IPR029033">
    <property type="entry name" value="His_PPase_superfam"/>
</dbReference>
<reference evidence="5 6" key="1">
    <citation type="journal article" date="2021" name="Nat. Commun.">
        <title>Genetic determinants of endophytism in the Arabidopsis root mycobiome.</title>
        <authorList>
            <person name="Mesny F."/>
            <person name="Miyauchi S."/>
            <person name="Thiergart T."/>
            <person name="Pickel B."/>
            <person name="Atanasova L."/>
            <person name="Karlsson M."/>
            <person name="Huettel B."/>
            <person name="Barry K.W."/>
            <person name="Haridas S."/>
            <person name="Chen C."/>
            <person name="Bauer D."/>
            <person name="Andreopoulos W."/>
            <person name="Pangilinan J."/>
            <person name="LaButti K."/>
            <person name="Riley R."/>
            <person name="Lipzen A."/>
            <person name="Clum A."/>
            <person name="Drula E."/>
            <person name="Henrissat B."/>
            <person name="Kohler A."/>
            <person name="Grigoriev I.V."/>
            <person name="Martin F.M."/>
            <person name="Hacquard S."/>
        </authorList>
    </citation>
    <scope>NUCLEOTIDE SEQUENCE [LARGE SCALE GENOMIC DNA]</scope>
    <source>
        <strain evidence="5 6">MPI-SDFR-AT-0080</strain>
    </source>
</reference>
<dbReference type="InterPro" id="IPR033379">
    <property type="entry name" value="Acid_Pase_AS"/>
</dbReference>
<proteinExistence type="inferred from homology"/>
<dbReference type="PROSITE" id="PS00616">
    <property type="entry name" value="HIS_ACID_PHOSPHAT_1"/>
    <property type="match status" value="1"/>
</dbReference>
<evidence type="ECO:0000256" key="4">
    <source>
        <dbReference type="ARBA" id="ARBA00023180"/>
    </source>
</evidence>
<evidence type="ECO:0000256" key="3">
    <source>
        <dbReference type="ARBA" id="ARBA00022801"/>
    </source>
</evidence>